<dbReference type="Pfam" id="PF04750">
    <property type="entry name" value="Far-17a_AIG1"/>
    <property type="match status" value="1"/>
</dbReference>
<dbReference type="PANTHER" id="PTHR10989:SF16">
    <property type="entry name" value="AT02829P-RELATED"/>
    <property type="match status" value="1"/>
</dbReference>
<dbReference type="EMBL" id="KE346363">
    <property type="protein sequence ID" value="KJE92243.1"/>
    <property type="molecule type" value="Genomic_DNA"/>
</dbReference>
<proteinExistence type="predicted"/>
<name>A0A0D2WNZ0_CAPO3</name>
<sequence>MPETTRNPAAQTAVAARSHAKHSPKPLFDSEGGQTPVGPRLALALIWVVIIPWFHYYLPPVNGRLKFNPYGMVFLTAQSCHIMCVYNIVLLIAAVFHLDGLAKFVSRHFRGLAFTLGMFIGIGYYALVHWSPLVRARAAEVPHFDTIMHLMHGLPPLIALADVYVHSRAGHKLLFRSHVYHCVGYAVFYLAWSVYCVQRNDGVWPYPFQNDFTHIAQHIAFNSFVFVALAGILRGGVALCDRVFTQVKHAQE</sequence>
<dbReference type="GO" id="GO:0016020">
    <property type="term" value="C:membrane"/>
    <property type="evidence" value="ECO:0007669"/>
    <property type="project" value="InterPro"/>
</dbReference>
<organism evidence="7 8">
    <name type="scientific">Capsaspora owczarzaki (strain ATCC 30864)</name>
    <dbReference type="NCBI Taxonomy" id="595528"/>
    <lineage>
        <taxon>Eukaryota</taxon>
        <taxon>Filasterea</taxon>
        <taxon>Capsaspora</taxon>
    </lineage>
</organism>
<comment type="subcellular location">
    <subcellularLocation>
        <location evidence="1">Endomembrane system</location>
        <topology evidence="1">Multi-pass membrane protein</topology>
    </subcellularLocation>
</comment>
<evidence type="ECO:0000256" key="1">
    <source>
        <dbReference type="ARBA" id="ARBA00004127"/>
    </source>
</evidence>
<keyword evidence="4 6" id="KW-0472">Membrane</keyword>
<feature type="transmembrane region" description="Helical" evidence="6">
    <location>
        <begin position="215"/>
        <end position="233"/>
    </location>
</feature>
<dbReference type="InterPro" id="IPR006838">
    <property type="entry name" value="ADTRP_AIG1"/>
</dbReference>
<dbReference type="PANTHER" id="PTHR10989">
    <property type="entry name" value="ANDROGEN-INDUCED PROTEIN 1-RELATED"/>
    <property type="match status" value="1"/>
</dbReference>
<dbReference type="Proteomes" id="UP000008743">
    <property type="component" value="Unassembled WGS sequence"/>
</dbReference>
<feature type="transmembrane region" description="Helical" evidence="6">
    <location>
        <begin position="41"/>
        <end position="58"/>
    </location>
</feature>
<keyword evidence="8" id="KW-1185">Reference proteome</keyword>
<dbReference type="GO" id="GO:0012505">
    <property type="term" value="C:endomembrane system"/>
    <property type="evidence" value="ECO:0007669"/>
    <property type="project" value="UniProtKB-SubCell"/>
</dbReference>
<dbReference type="PhylomeDB" id="A0A0D2WNZ0"/>
<evidence type="ECO:0000313" key="7">
    <source>
        <dbReference type="EMBL" id="KJE92243.1"/>
    </source>
</evidence>
<evidence type="ECO:0000256" key="6">
    <source>
        <dbReference type="SAM" id="Phobius"/>
    </source>
</evidence>
<keyword evidence="2 6" id="KW-0812">Transmembrane</keyword>
<dbReference type="OMA" id="ARSHAKH"/>
<evidence type="ECO:0000313" key="8">
    <source>
        <dbReference type="Proteomes" id="UP000008743"/>
    </source>
</evidence>
<feature type="transmembrane region" description="Helical" evidence="6">
    <location>
        <begin position="147"/>
        <end position="165"/>
    </location>
</feature>
<evidence type="ECO:0000256" key="2">
    <source>
        <dbReference type="ARBA" id="ARBA00022692"/>
    </source>
</evidence>
<protein>
    <submittedName>
        <fullName evidence="7">Uncharacterized protein</fullName>
    </submittedName>
</protein>
<dbReference type="RefSeq" id="XP_004364086.1">
    <property type="nucleotide sequence ID" value="XM_004364029.2"/>
</dbReference>
<feature type="region of interest" description="Disordered" evidence="5">
    <location>
        <begin position="1"/>
        <end position="32"/>
    </location>
</feature>
<dbReference type="eggNOG" id="ENOG502T1XM">
    <property type="taxonomic scope" value="Eukaryota"/>
</dbReference>
<evidence type="ECO:0000256" key="4">
    <source>
        <dbReference type="ARBA" id="ARBA00023136"/>
    </source>
</evidence>
<evidence type="ECO:0000256" key="5">
    <source>
        <dbReference type="SAM" id="MobiDB-lite"/>
    </source>
</evidence>
<reference evidence="8" key="1">
    <citation type="submission" date="2011-02" db="EMBL/GenBank/DDBJ databases">
        <title>The Genome Sequence of Capsaspora owczarzaki ATCC 30864.</title>
        <authorList>
            <person name="Russ C."/>
            <person name="Cuomo C."/>
            <person name="Burger G."/>
            <person name="Gray M.W."/>
            <person name="Holland P.W.H."/>
            <person name="King N."/>
            <person name="Lang F.B.F."/>
            <person name="Roger A.J."/>
            <person name="Ruiz-Trillo I."/>
            <person name="Young S.K."/>
            <person name="Zeng Q."/>
            <person name="Gargeya S."/>
            <person name="Alvarado L."/>
            <person name="Berlin A."/>
            <person name="Chapman S.B."/>
            <person name="Chen Z."/>
            <person name="Freedman E."/>
            <person name="Gellesch M."/>
            <person name="Goldberg J."/>
            <person name="Griggs A."/>
            <person name="Gujja S."/>
            <person name="Heilman E."/>
            <person name="Heiman D."/>
            <person name="Howarth C."/>
            <person name="Mehta T."/>
            <person name="Neiman D."/>
            <person name="Pearson M."/>
            <person name="Roberts A."/>
            <person name="Saif S."/>
            <person name="Shea T."/>
            <person name="Shenoy N."/>
            <person name="Sisk P."/>
            <person name="Stolte C."/>
            <person name="Sykes S."/>
            <person name="White J."/>
            <person name="Yandava C."/>
            <person name="Haas B."/>
            <person name="Nusbaum C."/>
            <person name="Birren B."/>
        </authorList>
    </citation>
    <scope>NUCLEOTIDE SEQUENCE</scope>
    <source>
        <strain evidence="8">ATCC 30864</strain>
    </source>
</reference>
<dbReference type="OrthoDB" id="10681196at2759"/>
<feature type="transmembrane region" description="Helical" evidence="6">
    <location>
        <begin position="108"/>
        <end position="127"/>
    </location>
</feature>
<dbReference type="InParanoid" id="A0A0D2WNZ0"/>
<keyword evidence="3 6" id="KW-1133">Transmembrane helix</keyword>
<feature type="transmembrane region" description="Helical" evidence="6">
    <location>
        <begin position="177"/>
        <end position="195"/>
    </location>
</feature>
<feature type="transmembrane region" description="Helical" evidence="6">
    <location>
        <begin position="70"/>
        <end position="96"/>
    </location>
</feature>
<dbReference type="AlphaFoldDB" id="A0A0D2WNZ0"/>
<gene>
    <name evidence="7" type="ORF">CAOG_003247</name>
</gene>
<feature type="compositionally biased region" description="Polar residues" evidence="5">
    <location>
        <begin position="1"/>
        <end position="10"/>
    </location>
</feature>
<evidence type="ECO:0000256" key="3">
    <source>
        <dbReference type="ARBA" id="ARBA00022989"/>
    </source>
</evidence>
<accession>A0A0D2WNZ0</accession>